<dbReference type="InterPro" id="IPR019826">
    <property type="entry name" value="Carboxylesterase_B_AS"/>
</dbReference>
<evidence type="ECO:0000256" key="2">
    <source>
        <dbReference type="ARBA" id="ARBA00022487"/>
    </source>
</evidence>
<name>A0A0F7QHK9_OSTFU</name>
<evidence type="ECO:0000313" key="8">
    <source>
        <dbReference type="EMBL" id="BAR64774.1"/>
    </source>
</evidence>
<organism evidence="8">
    <name type="scientific">Ostrinia furnacalis</name>
    <name type="common">Asian corn borer</name>
    <dbReference type="NCBI Taxonomy" id="93504"/>
    <lineage>
        <taxon>Eukaryota</taxon>
        <taxon>Metazoa</taxon>
        <taxon>Ecdysozoa</taxon>
        <taxon>Arthropoda</taxon>
        <taxon>Hexapoda</taxon>
        <taxon>Insecta</taxon>
        <taxon>Pterygota</taxon>
        <taxon>Neoptera</taxon>
        <taxon>Endopterygota</taxon>
        <taxon>Lepidoptera</taxon>
        <taxon>Glossata</taxon>
        <taxon>Ditrysia</taxon>
        <taxon>Pyraloidea</taxon>
        <taxon>Crambidae</taxon>
        <taxon>Pyraustinae</taxon>
        <taxon>Ostrinia</taxon>
    </lineage>
</organism>
<evidence type="ECO:0000256" key="4">
    <source>
        <dbReference type="ARBA" id="ARBA00023157"/>
    </source>
</evidence>
<feature type="domain" description="Carboxylesterase type B" evidence="7">
    <location>
        <begin position="8"/>
        <end position="536"/>
    </location>
</feature>
<dbReference type="InterPro" id="IPR002018">
    <property type="entry name" value="CarbesteraseB"/>
</dbReference>
<dbReference type="InterPro" id="IPR029058">
    <property type="entry name" value="AB_hydrolase_fold"/>
</dbReference>
<proteinExistence type="evidence at transcript level"/>
<accession>A0A0F7QHK9</accession>
<evidence type="ECO:0000256" key="3">
    <source>
        <dbReference type="ARBA" id="ARBA00022801"/>
    </source>
</evidence>
<keyword evidence="4" id="KW-1015">Disulfide bond</keyword>
<evidence type="ECO:0000256" key="5">
    <source>
        <dbReference type="ARBA" id="ARBA00023180"/>
    </source>
</evidence>
<reference evidence="8" key="1">
    <citation type="journal article" date="2015" name="PLoS ONE">
        <title>Identification of Candidate Odorant Receptors in Asian Corn Borer Ostrinia furnacalis.</title>
        <authorList>
            <person name="Yang B."/>
            <person name="Ozaki K."/>
            <person name="Ishikawa Y."/>
            <person name="Matsuo T."/>
        </authorList>
    </citation>
    <scope>NUCLEOTIDE SEQUENCE</scope>
    <source>
        <tissue evidence="8">Antenna</tissue>
    </source>
</reference>
<gene>
    <name evidence="8" type="primary">OfurCXE1</name>
</gene>
<dbReference type="EMBL" id="LC017760">
    <property type="protein sequence ID" value="BAR64774.1"/>
    <property type="molecule type" value="mRNA"/>
</dbReference>
<dbReference type="PROSITE" id="PS00122">
    <property type="entry name" value="CARBOXYLESTERASE_B_1"/>
    <property type="match status" value="1"/>
</dbReference>
<dbReference type="Gene3D" id="3.40.50.1820">
    <property type="entry name" value="alpha/beta hydrolase"/>
    <property type="match status" value="1"/>
</dbReference>
<evidence type="ECO:0000256" key="6">
    <source>
        <dbReference type="RuleBase" id="RU361235"/>
    </source>
</evidence>
<comment type="similarity">
    <text evidence="1 6">Belongs to the type-B carboxylesterase/lipase family.</text>
</comment>
<evidence type="ECO:0000256" key="1">
    <source>
        <dbReference type="ARBA" id="ARBA00005964"/>
    </source>
</evidence>
<dbReference type="Pfam" id="PF00135">
    <property type="entry name" value="COesterase"/>
    <property type="match status" value="1"/>
</dbReference>
<keyword evidence="3 6" id="KW-0378">Hydrolase</keyword>
<keyword evidence="2" id="KW-0719">Serine esterase</keyword>
<evidence type="ECO:0000259" key="7">
    <source>
        <dbReference type="Pfam" id="PF00135"/>
    </source>
</evidence>
<keyword evidence="5" id="KW-0325">Glycoprotein</keyword>
<sequence length="559" mass="63360">MDSINTCTIETEDGLVCGYIDTNNKNKYYKFKSIPYARPPVGLLRFRPPLPVTPWTGKMDCTQDSPFAFSYNSMLKEILGSEDCLYIELSTPNIKPDKLLPVMFWIGTYIFSVSIDEYLDPSLLNDQGVVFVRCGFRLGPFGFLSINDFSAPGNCGLKDIVMALKWVQKNIAKFGGDPNNVTIFGSSSGGSAVHLLMLSPMAKGLFHKAISQSSTAFNNWSLGQNPTQQALELTEMLGITKSNNIEVIEELRSVPAEDIMHAFVEMESKLSLLDTRDIFNTSFKPCIEDDYEGVPAFLTKSPMAIIKSGNFNKVPLLIGSNNIEANILEYIKSNFYDEFEKYNENVSLLVPRSLSLHDTKVSKNIGQKLLKFYLADEDKLTENNKSQYLQLISDYYFLYYVNKTVRAHAEFASECPVFYYIFNCPSDWTVPEDLQFLTGLCHSSELPFIFKIKSPDASEAAKTSSKGSRESILTRQRVVKMWTNFARCGNPTPDEDDPLLEIKWDPVENKDKLNYLSIGTELTKGRNPFRERMNFWEEIHTENSLLRMLVHFTNKGISC</sequence>
<dbReference type="EC" id="3.1.1.-" evidence="6"/>
<dbReference type="ESTHER" id="ostfu-a0a0f7qhk9">
    <property type="family name" value="Carb_B_Arthropoda"/>
</dbReference>
<dbReference type="PANTHER" id="PTHR43142">
    <property type="entry name" value="CARBOXYLIC ESTER HYDROLASE"/>
    <property type="match status" value="1"/>
</dbReference>
<dbReference type="PANTHER" id="PTHR43142:SF1">
    <property type="entry name" value="CARBOXYLIC ESTER HYDROLASE"/>
    <property type="match status" value="1"/>
</dbReference>
<dbReference type="GO" id="GO:0052689">
    <property type="term" value="F:carboxylic ester hydrolase activity"/>
    <property type="evidence" value="ECO:0007669"/>
    <property type="project" value="UniProtKB-KW"/>
</dbReference>
<dbReference type="AlphaFoldDB" id="A0A0F7QHK9"/>
<dbReference type="SUPFAM" id="SSF53474">
    <property type="entry name" value="alpha/beta-Hydrolases"/>
    <property type="match status" value="1"/>
</dbReference>
<protein>
    <recommendedName>
        <fullName evidence="6">Carboxylic ester hydrolase</fullName>
        <ecNumber evidence="6">3.1.1.-</ecNumber>
    </recommendedName>
</protein>